<evidence type="ECO:0000313" key="2">
    <source>
        <dbReference type="Proteomes" id="UP001597195"/>
    </source>
</evidence>
<accession>A0ABW4H6E5</accession>
<protein>
    <submittedName>
        <fullName evidence="1">Uncharacterized protein</fullName>
    </submittedName>
</protein>
<evidence type="ECO:0000313" key="1">
    <source>
        <dbReference type="EMBL" id="MFD1550377.1"/>
    </source>
</evidence>
<dbReference type="RefSeq" id="WP_382387700.1">
    <property type="nucleotide sequence ID" value="NZ_JBHTOM010000025.1"/>
</dbReference>
<sequence length="66" mass="7270">SGSKSGKCNLALTHKSQRLETLASNPGLIALEKTTRSTGGFYWEKLSLAVTRETAVDRNFSIEKRD</sequence>
<gene>
    <name evidence="1" type="ORF">ACFQ5T_11850</name>
</gene>
<feature type="non-terminal residue" evidence="1">
    <location>
        <position position="1"/>
    </location>
</feature>
<dbReference type="EMBL" id="JBHTOM010000025">
    <property type="protein sequence ID" value="MFD1550377.1"/>
    <property type="molecule type" value="Genomic_DNA"/>
</dbReference>
<reference evidence="2" key="1">
    <citation type="journal article" date="2019" name="Int. J. Syst. Evol. Microbiol.">
        <title>The Global Catalogue of Microorganisms (GCM) 10K type strain sequencing project: providing services to taxonomists for standard genome sequencing and annotation.</title>
        <authorList>
            <consortium name="The Broad Institute Genomics Platform"/>
            <consortium name="The Broad Institute Genome Sequencing Center for Infectious Disease"/>
            <person name="Wu L."/>
            <person name="Ma J."/>
        </authorList>
    </citation>
    <scope>NUCLEOTIDE SEQUENCE [LARGE SCALE GENOMIC DNA]</scope>
    <source>
        <strain evidence="2">CCM 8906</strain>
    </source>
</reference>
<proteinExistence type="predicted"/>
<organism evidence="1 2">
    <name type="scientific">Levilactobacillus fuyuanensis</name>
    <dbReference type="NCBI Taxonomy" id="2486022"/>
    <lineage>
        <taxon>Bacteria</taxon>
        <taxon>Bacillati</taxon>
        <taxon>Bacillota</taxon>
        <taxon>Bacilli</taxon>
        <taxon>Lactobacillales</taxon>
        <taxon>Lactobacillaceae</taxon>
        <taxon>Levilactobacillus</taxon>
    </lineage>
</organism>
<name>A0ABW4H6E5_9LACO</name>
<comment type="caution">
    <text evidence="1">The sequence shown here is derived from an EMBL/GenBank/DDBJ whole genome shotgun (WGS) entry which is preliminary data.</text>
</comment>
<dbReference type="Proteomes" id="UP001597195">
    <property type="component" value="Unassembled WGS sequence"/>
</dbReference>
<keyword evidence="2" id="KW-1185">Reference proteome</keyword>